<feature type="region of interest" description="Disordered" evidence="1">
    <location>
        <begin position="1"/>
        <end position="129"/>
    </location>
</feature>
<sequence>MTVRQRTSATASPYLKRQHNAQANPRHTPAETKKLTEHRSNHERLESHDTSTNITDLHEVEKEQPGVTPRDTEQPGEKSVSPQPRPPQTSTRLRAHKQNHPGPRTRHKVRELHLPVPPRMAPRKALLKQ</sequence>
<organism evidence="2 3">
    <name type="scientific">Colocasia esculenta</name>
    <name type="common">Wild taro</name>
    <name type="synonym">Arum esculentum</name>
    <dbReference type="NCBI Taxonomy" id="4460"/>
    <lineage>
        <taxon>Eukaryota</taxon>
        <taxon>Viridiplantae</taxon>
        <taxon>Streptophyta</taxon>
        <taxon>Embryophyta</taxon>
        <taxon>Tracheophyta</taxon>
        <taxon>Spermatophyta</taxon>
        <taxon>Magnoliopsida</taxon>
        <taxon>Liliopsida</taxon>
        <taxon>Araceae</taxon>
        <taxon>Aroideae</taxon>
        <taxon>Colocasieae</taxon>
        <taxon>Colocasia</taxon>
    </lineage>
</organism>
<feature type="compositionally biased region" description="Basic residues" evidence="1">
    <location>
        <begin position="93"/>
        <end position="110"/>
    </location>
</feature>
<proteinExistence type="predicted"/>
<evidence type="ECO:0000313" key="2">
    <source>
        <dbReference type="EMBL" id="MQL81088.1"/>
    </source>
</evidence>
<feature type="compositionally biased region" description="Polar residues" evidence="1">
    <location>
        <begin position="1"/>
        <end position="11"/>
    </location>
</feature>
<protein>
    <submittedName>
        <fullName evidence="2">Uncharacterized protein</fullName>
    </submittedName>
</protein>
<feature type="compositionally biased region" description="Basic and acidic residues" evidence="1">
    <location>
        <begin position="28"/>
        <end position="49"/>
    </location>
</feature>
<dbReference type="EMBL" id="NMUH01000546">
    <property type="protein sequence ID" value="MQL81088.1"/>
    <property type="molecule type" value="Genomic_DNA"/>
</dbReference>
<name>A0A843UBX7_COLES</name>
<reference evidence="2" key="1">
    <citation type="submission" date="2017-07" db="EMBL/GenBank/DDBJ databases">
        <title>Taro Niue Genome Assembly and Annotation.</title>
        <authorList>
            <person name="Atibalentja N."/>
            <person name="Keating K."/>
            <person name="Fields C.J."/>
        </authorList>
    </citation>
    <scope>NUCLEOTIDE SEQUENCE</scope>
    <source>
        <strain evidence="2">Niue_2</strain>
        <tissue evidence="2">Leaf</tissue>
    </source>
</reference>
<accession>A0A843UBX7</accession>
<dbReference type="Proteomes" id="UP000652761">
    <property type="component" value="Unassembled WGS sequence"/>
</dbReference>
<evidence type="ECO:0000313" key="3">
    <source>
        <dbReference type="Proteomes" id="UP000652761"/>
    </source>
</evidence>
<keyword evidence="3" id="KW-1185">Reference proteome</keyword>
<comment type="caution">
    <text evidence="2">The sequence shown here is derived from an EMBL/GenBank/DDBJ whole genome shotgun (WGS) entry which is preliminary data.</text>
</comment>
<feature type="compositionally biased region" description="Basic and acidic residues" evidence="1">
    <location>
        <begin position="56"/>
        <end position="76"/>
    </location>
</feature>
<dbReference type="AlphaFoldDB" id="A0A843UBX7"/>
<gene>
    <name evidence="2" type="ORF">Taro_013549</name>
</gene>
<evidence type="ECO:0000256" key="1">
    <source>
        <dbReference type="SAM" id="MobiDB-lite"/>
    </source>
</evidence>